<feature type="domain" description="YTH" evidence="2">
    <location>
        <begin position="104"/>
        <end position="238"/>
    </location>
</feature>
<dbReference type="Proteomes" id="UP000789901">
    <property type="component" value="Unassembled WGS sequence"/>
</dbReference>
<organism evidence="3 4">
    <name type="scientific">Gigaspora margarita</name>
    <dbReference type="NCBI Taxonomy" id="4874"/>
    <lineage>
        <taxon>Eukaryota</taxon>
        <taxon>Fungi</taxon>
        <taxon>Fungi incertae sedis</taxon>
        <taxon>Mucoromycota</taxon>
        <taxon>Glomeromycotina</taxon>
        <taxon>Glomeromycetes</taxon>
        <taxon>Diversisporales</taxon>
        <taxon>Gigasporaceae</taxon>
        <taxon>Gigaspora</taxon>
    </lineage>
</organism>
<comment type="caution">
    <text evidence="3">The sequence shown here is derived from an EMBL/GenBank/DDBJ whole genome shotgun (WGS) entry which is preliminary data.</text>
</comment>
<dbReference type="InterPro" id="IPR007275">
    <property type="entry name" value="YTH_domain"/>
</dbReference>
<protein>
    <submittedName>
        <fullName evidence="3">36142_t:CDS:1</fullName>
    </submittedName>
</protein>
<evidence type="ECO:0000256" key="1">
    <source>
        <dbReference type="SAM" id="MobiDB-lite"/>
    </source>
</evidence>
<dbReference type="PANTHER" id="PTHR12357:SF89">
    <property type="entry name" value="YTH DOMAIN-CONTAINING FAMILY PROTEIN"/>
    <property type="match status" value="1"/>
</dbReference>
<proteinExistence type="predicted"/>
<dbReference type="Gene3D" id="3.10.590.10">
    <property type="entry name" value="ph1033 like domains"/>
    <property type="match status" value="1"/>
</dbReference>
<keyword evidence="4" id="KW-1185">Reference proteome</keyword>
<evidence type="ECO:0000313" key="3">
    <source>
        <dbReference type="EMBL" id="CAG8459649.1"/>
    </source>
</evidence>
<dbReference type="InterPro" id="IPR045168">
    <property type="entry name" value="YTH_prot"/>
</dbReference>
<gene>
    <name evidence="3" type="ORF">GMARGA_LOCUS240</name>
</gene>
<sequence>MFHKNLDISSVRAPGQSASQNEIYKTKPPPFSISISATSNTFPDKAVQSESPDSIYETSPLFSTAVTPMSPYAVIPNSIEKDTRSWILTRGFNPKTFNCKPPNARFFVIKYYTEDAIYRSIKYGAWSSTEHGNRRLDKAFRENVDKGPIYLFFSVNSSGYFCGMAEMLTPVDYTTSCSFIPKVKWKGKINVKWIFVKDIPYGLLKHIRIVNNENKPITNSRDTQELYPEPGREMLNIFLKYRSETSIIDDSEFYDKRERDDVALVRSESPEILIANYYFARNENELATLKAFQSADAVIPKLSTELPVYPQDKNFQANCLTLKIFLNQLIHH</sequence>
<dbReference type="PROSITE" id="PS50882">
    <property type="entry name" value="YTH"/>
    <property type="match status" value="1"/>
</dbReference>
<evidence type="ECO:0000313" key="4">
    <source>
        <dbReference type="Proteomes" id="UP000789901"/>
    </source>
</evidence>
<evidence type="ECO:0000259" key="2">
    <source>
        <dbReference type="PROSITE" id="PS50882"/>
    </source>
</evidence>
<name>A0ABM8VVW6_GIGMA</name>
<accession>A0ABM8VVW6</accession>
<dbReference type="CDD" id="cd21134">
    <property type="entry name" value="YTH"/>
    <property type="match status" value="1"/>
</dbReference>
<dbReference type="Pfam" id="PF04146">
    <property type="entry name" value="YTH"/>
    <property type="match status" value="1"/>
</dbReference>
<dbReference type="PANTHER" id="PTHR12357">
    <property type="entry name" value="YTH YT521-B HOMOLOGY DOMAIN-CONTAINING"/>
    <property type="match status" value="1"/>
</dbReference>
<reference evidence="3 4" key="1">
    <citation type="submission" date="2021-06" db="EMBL/GenBank/DDBJ databases">
        <authorList>
            <person name="Kallberg Y."/>
            <person name="Tangrot J."/>
            <person name="Rosling A."/>
        </authorList>
    </citation>
    <scope>NUCLEOTIDE SEQUENCE [LARGE SCALE GENOMIC DNA]</scope>
    <source>
        <strain evidence="3 4">120-4 pot B 10/14</strain>
    </source>
</reference>
<dbReference type="EMBL" id="CAJVQB010000030">
    <property type="protein sequence ID" value="CAG8459649.1"/>
    <property type="molecule type" value="Genomic_DNA"/>
</dbReference>
<feature type="region of interest" description="Disordered" evidence="1">
    <location>
        <begin position="1"/>
        <end position="26"/>
    </location>
</feature>